<protein>
    <submittedName>
        <fullName evidence="2">Uncharacterized protein</fullName>
    </submittedName>
</protein>
<feature type="compositionally biased region" description="Polar residues" evidence="1">
    <location>
        <begin position="85"/>
        <end position="98"/>
    </location>
</feature>
<dbReference type="EMBL" id="KZ679273">
    <property type="protein sequence ID" value="PTB35829.1"/>
    <property type="molecule type" value="Genomic_DNA"/>
</dbReference>
<reference evidence="2 3" key="1">
    <citation type="submission" date="2016-07" db="EMBL/GenBank/DDBJ databases">
        <title>Multiple horizontal gene transfer events from other fungi enriched the ability of initially mycotrophic Trichoderma (Ascomycota) to feed on dead plant biomass.</title>
        <authorList>
            <consortium name="DOE Joint Genome Institute"/>
            <person name="Aerts A."/>
            <person name="Atanasova L."/>
            <person name="Chenthamara K."/>
            <person name="Zhang J."/>
            <person name="Grujic M."/>
            <person name="Henrissat B."/>
            <person name="Kuo A."/>
            <person name="Salamov A."/>
            <person name="Lipzen A."/>
            <person name="Labutti K."/>
            <person name="Barry K."/>
            <person name="Miao Y."/>
            <person name="Rahimi M.J."/>
            <person name="Shen Q."/>
            <person name="Grigoriev I.V."/>
            <person name="Kubicek C.P."/>
            <person name="Druzhinina I.S."/>
        </authorList>
    </citation>
    <scope>NUCLEOTIDE SEQUENCE [LARGE SCALE GENOMIC DNA]</scope>
    <source>
        <strain evidence="2 3">CBS 433.97</strain>
    </source>
</reference>
<dbReference type="AlphaFoldDB" id="A0A2T3YTH6"/>
<proteinExistence type="predicted"/>
<feature type="region of interest" description="Disordered" evidence="1">
    <location>
        <begin position="56"/>
        <end position="98"/>
    </location>
</feature>
<name>A0A2T3YTH6_TRIA4</name>
<accession>A0A2T3YTH6</accession>
<evidence type="ECO:0000256" key="1">
    <source>
        <dbReference type="SAM" id="MobiDB-lite"/>
    </source>
</evidence>
<keyword evidence="3" id="KW-1185">Reference proteome</keyword>
<evidence type="ECO:0000313" key="2">
    <source>
        <dbReference type="EMBL" id="PTB35829.1"/>
    </source>
</evidence>
<evidence type="ECO:0000313" key="3">
    <source>
        <dbReference type="Proteomes" id="UP000240493"/>
    </source>
</evidence>
<gene>
    <name evidence="2" type="ORF">M441DRAFT_62561</name>
</gene>
<dbReference type="Proteomes" id="UP000240493">
    <property type="component" value="Unassembled WGS sequence"/>
</dbReference>
<organism evidence="2 3">
    <name type="scientific">Trichoderma asperellum (strain ATCC 204424 / CBS 433.97 / NBRC 101777)</name>
    <dbReference type="NCBI Taxonomy" id="1042311"/>
    <lineage>
        <taxon>Eukaryota</taxon>
        <taxon>Fungi</taxon>
        <taxon>Dikarya</taxon>
        <taxon>Ascomycota</taxon>
        <taxon>Pezizomycotina</taxon>
        <taxon>Sordariomycetes</taxon>
        <taxon>Hypocreomycetidae</taxon>
        <taxon>Hypocreales</taxon>
        <taxon>Hypocreaceae</taxon>
        <taxon>Trichoderma</taxon>
    </lineage>
</organism>
<sequence>MKRREGCLYNRAPGPTAFHSIAYLERGASLCTAAIRFSSLKHELLSKYGELPFGCRPSASSVRPPPPPQLSPVPSASADIAAVSSPRQTQLSSSIVSDPQKTWGELGKRWGINDRQPLLATCVIYHSRHHHHHRDHAHNYTGTRTLSDA</sequence>